<dbReference type="PANTHER" id="PTHR13943:SF31">
    <property type="entry name" value="PHOSPHOLIPASE A AND ACYLTRANSFERASE 3"/>
    <property type="match status" value="1"/>
</dbReference>
<organism evidence="8 9">
    <name type="scientific">Muntiacus muntjak</name>
    <name type="common">Barking deer</name>
    <name type="synonym">Indian muntjac</name>
    <dbReference type="NCBI Taxonomy" id="9888"/>
    <lineage>
        <taxon>Eukaryota</taxon>
        <taxon>Metazoa</taxon>
        <taxon>Chordata</taxon>
        <taxon>Craniata</taxon>
        <taxon>Vertebrata</taxon>
        <taxon>Euteleostomi</taxon>
        <taxon>Mammalia</taxon>
        <taxon>Eutheria</taxon>
        <taxon>Laurasiatheria</taxon>
        <taxon>Artiodactyla</taxon>
        <taxon>Ruminantia</taxon>
        <taxon>Pecora</taxon>
        <taxon>Cervidae</taxon>
        <taxon>Muntiacinae</taxon>
        <taxon>Muntiacus</taxon>
    </lineage>
</organism>
<gene>
    <name evidence="8" type="ORF">FD754_023847</name>
    <name evidence="7" type="ORF">FD754_023848</name>
</gene>
<evidence type="ECO:0000313" key="7">
    <source>
        <dbReference type="EMBL" id="KAB0339535.1"/>
    </source>
</evidence>
<dbReference type="AlphaFoldDB" id="A0A5N3URZ2"/>
<dbReference type="InterPro" id="IPR051496">
    <property type="entry name" value="H-rev107_PLA/AT"/>
</dbReference>
<evidence type="ECO:0000256" key="2">
    <source>
        <dbReference type="ARBA" id="ARBA00022679"/>
    </source>
</evidence>
<name>A0A5N3URZ2_MUNMU</name>
<evidence type="ECO:0000313" key="8">
    <source>
        <dbReference type="EMBL" id="KAB0339536.1"/>
    </source>
</evidence>
<evidence type="ECO:0000259" key="6">
    <source>
        <dbReference type="PROSITE" id="PS51934"/>
    </source>
</evidence>
<keyword evidence="3" id="KW-0378">Hydrolase</keyword>
<comment type="caution">
    <text evidence="8">The sequence shown here is derived from an EMBL/GenBank/DDBJ whole genome shotgun (WGS) entry which is preliminary data.</text>
</comment>
<evidence type="ECO:0000256" key="3">
    <source>
        <dbReference type="ARBA" id="ARBA00022801"/>
    </source>
</evidence>
<accession>A0A5N3URZ2</accession>
<dbReference type="GO" id="GO:0005737">
    <property type="term" value="C:cytoplasm"/>
    <property type="evidence" value="ECO:0007669"/>
    <property type="project" value="TreeGrafter"/>
</dbReference>
<dbReference type="Pfam" id="PF04970">
    <property type="entry name" value="LRAT"/>
    <property type="match status" value="1"/>
</dbReference>
<evidence type="ECO:0000256" key="1">
    <source>
        <dbReference type="ARBA" id="ARBA00007824"/>
    </source>
</evidence>
<feature type="domain" description="LRAT" evidence="6">
    <location>
        <begin position="8"/>
        <end position="124"/>
    </location>
</feature>
<dbReference type="EMBL" id="VCEA01001558">
    <property type="protein sequence ID" value="KAB0339535.1"/>
    <property type="molecule type" value="Genomic_DNA"/>
</dbReference>
<feature type="region of interest" description="Disordered" evidence="5">
    <location>
        <begin position="141"/>
        <end position="160"/>
    </location>
</feature>
<feature type="non-terminal residue" evidence="8">
    <location>
        <position position="1"/>
    </location>
</feature>
<dbReference type="GO" id="GO:0016410">
    <property type="term" value="F:N-acyltransferase activity"/>
    <property type="evidence" value="ECO:0007669"/>
    <property type="project" value="TreeGrafter"/>
</dbReference>
<evidence type="ECO:0000256" key="5">
    <source>
        <dbReference type="SAM" id="MobiDB-lite"/>
    </source>
</evidence>
<dbReference type="InterPro" id="IPR007053">
    <property type="entry name" value="LRAT_dom"/>
</dbReference>
<dbReference type="GO" id="GO:0070292">
    <property type="term" value="P:N-acylphosphatidylethanolamine metabolic process"/>
    <property type="evidence" value="ECO:0007669"/>
    <property type="project" value="TreeGrafter"/>
</dbReference>
<comment type="similarity">
    <text evidence="1">Belongs to the H-rev107 family.</text>
</comment>
<evidence type="ECO:0000256" key="4">
    <source>
        <dbReference type="ARBA" id="ARBA00023098"/>
    </source>
</evidence>
<dbReference type="FunFam" id="3.90.1720.10:FF:000002">
    <property type="entry name" value="HRAS like suppressor 2"/>
    <property type="match status" value="1"/>
</dbReference>
<proteinExistence type="inferred from homology"/>
<feature type="compositionally biased region" description="Low complexity" evidence="5">
    <location>
        <begin position="141"/>
        <end position="153"/>
    </location>
</feature>
<reference evidence="8 9" key="1">
    <citation type="submission" date="2019-06" db="EMBL/GenBank/DDBJ databases">
        <title>Discovery of a novel chromosome fission-fusion reversal in muntjac.</title>
        <authorList>
            <person name="Mudd A.B."/>
            <person name="Bredeson J.V."/>
            <person name="Baum R."/>
            <person name="Hockemeyer D."/>
            <person name="Rokhsar D.S."/>
        </authorList>
    </citation>
    <scope>NUCLEOTIDE SEQUENCE [LARGE SCALE GENOMIC DNA]</scope>
    <source>
        <strain evidence="8">UTSW_UCB_Mm</strain>
        <tissue evidence="8">Fibroblast cell line</tissue>
    </source>
</reference>
<keyword evidence="4" id="KW-0443">Lipid metabolism</keyword>
<dbReference type="PANTHER" id="PTHR13943">
    <property type="entry name" value="HRAS-LIKE SUPPRESSOR - RELATED"/>
    <property type="match status" value="1"/>
</dbReference>
<evidence type="ECO:0000313" key="9">
    <source>
        <dbReference type="Proteomes" id="UP000326458"/>
    </source>
</evidence>
<sequence>PEPQPGDLIEIYRFCYSHWAVYVGDGYVVHVAPPSNIPGALVASIMSSLVEKAFVKKEQLRDVVGGDKYKVNNKHDDKYKPFKPSKIVQQAEKLVGKEFSYNMFSNNCEHFVNELRYGVPRSDQPTRFLCPWDFPGKNTEGGSISFSRGSSQSRDQTHVS</sequence>
<dbReference type="PROSITE" id="PS51934">
    <property type="entry name" value="LRAT"/>
    <property type="match status" value="1"/>
</dbReference>
<protein>
    <recommendedName>
        <fullName evidence="6">LRAT domain-containing protein</fullName>
    </recommendedName>
</protein>
<dbReference type="Proteomes" id="UP000326458">
    <property type="component" value="Unassembled WGS sequence"/>
</dbReference>
<dbReference type="GO" id="GO:0004623">
    <property type="term" value="F:phospholipase A2 activity"/>
    <property type="evidence" value="ECO:0007669"/>
    <property type="project" value="TreeGrafter"/>
</dbReference>
<dbReference type="GO" id="GO:0008970">
    <property type="term" value="F:phospholipase A1 activity"/>
    <property type="evidence" value="ECO:0007669"/>
    <property type="project" value="TreeGrafter"/>
</dbReference>
<dbReference type="EMBL" id="VCEA01001556">
    <property type="protein sequence ID" value="KAB0339536.1"/>
    <property type="molecule type" value="Genomic_DNA"/>
</dbReference>
<keyword evidence="2" id="KW-0808">Transferase</keyword>
<keyword evidence="9" id="KW-1185">Reference proteome</keyword>
<dbReference type="Gene3D" id="3.90.1720.10">
    <property type="entry name" value="endopeptidase domain like (from Nostoc punctiforme)"/>
    <property type="match status" value="1"/>
</dbReference>